<reference evidence="1" key="1">
    <citation type="submission" date="2019-08" db="EMBL/GenBank/DDBJ databases">
        <title>Genome sequence of Clostridiales bacterium MT110.</title>
        <authorList>
            <person name="Cao J."/>
        </authorList>
    </citation>
    <scope>NUCLEOTIDE SEQUENCE</scope>
    <source>
        <strain evidence="1">MT110</strain>
    </source>
</reference>
<name>A0ACD1ABI5_9FIRM</name>
<accession>A0ACD1ABI5</accession>
<sequence length="125" mass="13900">MSTLVVYFSFDGNTKFIAEIIAKTMNADIIELKTSKQYPTEGFSKYFWGGKSVIFGDKPKLINDHIDLNPYETILIGTPVWAGSYTPPIKSFIHQYELQGKRIALFASHAGGGAEKCFAKLKVTS</sequence>
<dbReference type="Proteomes" id="UP000594014">
    <property type="component" value="Chromosome"/>
</dbReference>
<proteinExistence type="predicted"/>
<keyword evidence="2" id="KW-1185">Reference proteome</keyword>
<protein>
    <submittedName>
        <fullName evidence="1">Flavodoxin</fullName>
    </submittedName>
</protein>
<gene>
    <name evidence="1" type="ORF">FRZ06_10900</name>
</gene>
<organism evidence="1 2">
    <name type="scientific">Anoxybacterium hadale</name>
    <dbReference type="NCBI Taxonomy" id="3408580"/>
    <lineage>
        <taxon>Bacteria</taxon>
        <taxon>Bacillati</taxon>
        <taxon>Bacillota</taxon>
        <taxon>Clostridia</taxon>
        <taxon>Peptostreptococcales</taxon>
        <taxon>Anaerovoracaceae</taxon>
        <taxon>Anoxybacterium</taxon>
    </lineage>
</organism>
<evidence type="ECO:0000313" key="1">
    <source>
        <dbReference type="EMBL" id="QOX63812.1"/>
    </source>
</evidence>
<dbReference type="EMBL" id="CP042469">
    <property type="protein sequence ID" value="QOX63812.1"/>
    <property type="molecule type" value="Genomic_DNA"/>
</dbReference>
<evidence type="ECO:0000313" key="2">
    <source>
        <dbReference type="Proteomes" id="UP000594014"/>
    </source>
</evidence>